<feature type="compositionally biased region" description="Polar residues" evidence="1">
    <location>
        <begin position="269"/>
        <end position="292"/>
    </location>
</feature>
<evidence type="ECO:0000313" key="2">
    <source>
        <dbReference type="EMBL" id="KAG0290280.1"/>
    </source>
</evidence>
<dbReference type="Proteomes" id="UP001194696">
    <property type="component" value="Unassembled WGS sequence"/>
</dbReference>
<protein>
    <submittedName>
        <fullName evidence="2">Uncharacterized protein</fullName>
    </submittedName>
</protein>
<dbReference type="Gene3D" id="3.80.10.10">
    <property type="entry name" value="Ribonuclease Inhibitor"/>
    <property type="match status" value="1"/>
</dbReference>
<reference evidence="2 3" key="1">
    <citation type="journal article" date="2020" name="Fungal Divers.">
        <title>Resolving the Mortierellaceae phylogeny through synthesis of multi-gene phylogenetics and phylogenomics.</title>
        <authorList>
            <person name="Vandepol N."/>
            <person name="Liber J."/>
            <person name="Desiro A."/>
            <person name="Na H."/>
            <person name="Kennedy M."/>
            <person name="Barry K."/>
            <person name="Grigoriev I.V."/>
            <person name="Miller A.N."/>
            <person name="O'Donnell K."/>
            <person name="Stajich J.E."/>
            <person name="Bonito G."/>
        </authorList>
    </citation>
    <scope>NUCLEOTIDE SEQUENCE [LARGE SCALE GENOMIC DNA]</scope>
    <source>
        <strain evidence="2 3">AD045</strain>
    </source>
</reference>
<sequence length="292" mass="32661">MWLFRLNAATLTYLELSELDLSFASVIRDISRTISQLRCLQILKLGTQGNYSLNRQALESFFSSCPTSLVRFKVTNSNGPSIVLSLHQVAGDWDYGQGPLVLRDEPLLCLKSQAVPLMPRELMAPPVYRSLLEHCPALETLELPHLGQLSDDMMIVIASLSDLCPHISDLSFLEDCLAEQLMTVLESLPAQQLRRCICVKSTVIQAALTTCGNLEVFKAIGHGDLTNICLKFAHAIEYPWVCTRIRELEIVVWVTYNGRHPEYMKDQSKSSGQKRTTSFGRISASSTSRLAR</sequence>
<proteinExistence type="predicted"/>
<dbReference type="InterPro" id="IPR032675">
    <property type="entry name" value="LRR_dom_sf"/>
</dbReference>
<organism evidence="2 3">
    <name type="scientific">Linnemannia gamsii</name>
    <dbReference type="NCBI Taxonomy" id="64522"/>
    <lineage>
        <taxon>Eukaryota</taxon>
        <taxon>Fungi</taxon>
        <taxon>Fungi incertae sedis</taxon>
        <taxon>Mucoromycota</taxon>
        <taxon>Mortierellomycotina</taxon>
        <taxon>Mortierellomycetes</taxon>
        <taxon>Mortierellales</taxon>
        <taxon>Mortierellaceae</taxon>
        <taxon>Linnemannia</taxon>
    </lineage>
</organism>
<name>A0ABQ7K3A2_9FUNG</name>
<feature type="region of interest" description="Disordered" evidence="1">
    <location>
        <begin position="264"/>
        <end position="292"/>
    </location>
</feature>
<accession>A0ABQ7K3A2</accession>
<evidence type="ECO:0000313" key="3">
    <source>
        <dbReference type="Proteomes" id="UP001194696"/>
    </source>
</evidence>
<dbReference type="EMBL" id="JAAAIM010000301">
    <property type="protein sequence ID" value="KAG0290280.1"/>
    <property type="molecule type" value="Genomic_DNA"/>
</dbReference>
<evidence type="ECO:0000256" key="1">
    <source>
        <dbReference type="SAM" id="MobiDB-lite"/>
    </source>
</evidence>
<keyword evidence="3" id="KW-1185">Reference proteome</keyword>
<comment type="caution">
    <text evidence="2">The sequence shown here is derived from an EMBL/GenBank/DDBJ whole genome shotgun (WGS) entry which is preliminary data.</text>
</comment>
<gene>
    <name evidence="2" type="ORF">BGZ96_006281</name>
</gene>
<dbReference type="SUPFAM" id="SSF52047">
    <property type="entry name" value="RNI-like"/>
    <property type="match status" value="1"/>
</dbReference>